<keyword evidence="4 5" id="KW-0642">Proline metabolism</keyword>
<evidence type="ECO:0000256" key="6">
    <source>
        <dbReference type="SAM" id="MobiDB-lite"/>
    </source>
</evidence>
<keyword evidence="9" id="KW-1185">Reference proteome</keyword>
<dbReference type="PANTHER" id="PTHR13914">
    <property type="entry name" value="PROLINE OXIDASE"/>
    <property type="match status" value="1"/>
</dbReference>
<dbReference type="STRING" id="1328760.A0A165I6F0"/>
<proteinExistence type="inferred from homology"/>
<dbReference type="InParanoid" id="A0A165I6F0"/>
<comment type="function">
    <text evidence="5">Converts proline to delta-1-pyrroline-5-carboxylate.</text>
</comment>
<accession>A0A165I6F0</accession>
<dbReference type="GO" id="GO:0071949">
    <property type="term" value="F:FAD binding"/>
    <property type="evidence" value="ECO:0007669"/>
    <property type="project" value="TreeGrafter"/>
</dbReference>
<dbReference type="SUPFAM" id="SSF51730">
    <property type="entry name" value="FAD-linked oxidoreductase"/>
    <property type="match status" value="1"/>
</dbReference>
<dbReference type="Proteomes" id="UP000076632">
    <property type="component" value="Unassembled WGS sequence"/>
</dbReference>
<reference evidence="8 9" key="1">
    <citation type="journal article" date="2016" name="Fungal Biol.">
        <title>The genome of Xylona heveae provides a window into fungal endophytism.</title>
        <authorList>
            <person name="Gazis R."/>
            <person name="Kuo A."/>
            <person name="Riley R."/>
            <person name="LaButti K."/>
            <person name="Lipzen A."/>
            <person name="Lin J."/>
            <person name="Amirebrahimi M."/>
            <person name="Hesse C.N."/>
            <person name="Spatafora J.W."/>
            <person name="Henrissat B."/>
            <person name="Hainaut M."/>
            <person name="Grigoriev I.V."/>
            <person name="Hibbett D.S."/>
        </authorList>
    </citation>
    <scope>NUCLEOTIDE SEQUENCE [LARGE SCALE GENOMIC DNA]</scope>
    <source>
        <strain evidence="8 9">TC161</strain>
    </source>
</reference>
<organism evidence="8 9">
    <name type="scientific">Xylona heveae (strain CBS 132557 / TC161)</name>
    <dbReference type="NCBI Taxonomy" id="1328760"/>
    <lineage>
        <taxon>Eukaryota</taxon>
        <taxon>Fungi</taxon>
        <taxon>Dikarya</taxon>
        <taxon>Ascomycota</taxon>
        <taxon>Pezizomycotina</taxon>
        <taxon>Xylonomycetes</taxon>
        <taxon>Xylonales</taxon>
        <taxon>Xylonaceae</taxon>
        <taxon>Xylona</taxon>
    </lineage>
</organism>
<evidence type="ECO:0000256" key="3">
    <source>
        <dbReference type="ARBA" id="ARBA00023002"/>
    </source>
</evidence>
<dbReference type="Gene3D" id="3.20.20.220">
    <property type="match status" value="1"/>
</dbReference>
<evidence type="ECO:0000256" key="4">
    <source>
        <dbReference type="ARBA" id="ARBA00023062"/>
    </source>
</evidence>
<dbReference type="GO" id="GO:0010133">
    <property type="term" value="P:L-proline catabolic process to L-glutamate"/>
    <property type="evidence" value="ECO:0007669"/>
    <property type="project" value="TreeGrafter"/>
</dbReference>
<comment type="catalytic activity">
    <reaction evidence="5">
        <text>L-proline + a quinone = (S)-1-pyrroline-5-carboxylate + a quinol + H(+)</text>
        <dbReference type="Rhea" id="RHEA:23784"/>
        <dbReference type="ChEBI" id="CHEBI:15378"/>
        <dbReference type="ChEBI" id="CHEBI:17388"/>
        <dbReference type="ChEBI" id="CHEBI:24646"/>
        <dbReference type="ChEBI" id="CHEBI:60039"/>
        <dbReference type="ChEBI" id="CHEBI:132124"/>
        <dbReference type="EC" id="1.5.5.2"/>
    </reaction>
</comment>
<keyword evidence="5" id="KW-0285">Flavoprotein</keyword>
<evidence type="ECO:0000256" key="5">
    <source>
        <dbReference type="RuleBase" id="RU364054"/>
    </source>
</evidence>
<dbReference type="EMBL" id="KV407456">
    <property type="protein sequence ID" value="KZF24452.1"/>
    <property type="molecule type" value="Genomic_DNA"/>
</dbReference>
<comment type="similarity">
    <text evidence="1 5">Belongs to the proline oxidase family.</text>
</comment>
<dbReference type="OMA" id="QFCAGEK"/>
<keyword evidence="3 5" id="KW-0560">Oxidoreductase</keyword>
<evidence type="ECO:0000256" key="1">
    <source>
        <dbReference type="ARBA" id="ARBA00005869"/>
    </source>
</evidence>
<evidence type="ECO:0000259" key="7">
    <source>
        <dbReference type="Pfam" id="PF01619"/>
    </source>
</evidence>
<comment type="cofactor">
    <cofactor evidence="5">
        <name>FAD</name>
        <dbReference type="ChEBI" id="CHEBI:57692"/>
    </cofactor>
</comment>
<gene>
    <name evidence="8" type="ORF">L228DRAFT_96941</name>
</gene>
<protein>
    <recommendedName>
        <fullName evidence="2 5">Proline dehydrogenase</fullName>
        <ecNumber evidence="2 5">1.5.5.2</ecNumber>
    </recommendedName>
</protein>
<evidence type="ECO:0000313" key="9">
    <source>
        <dbReference type="Proteomes" id="UP000076632"/>
    </source>
</evidence>
<dbReference type="GeneID" id="28902161"/>
<sequence length="481" mass="52998">MRPGMKPPPCPFLKSSQWRQAWPSSSSRLPTGYQRISTPSSITSNPATTAAVQKPVPDTPALAVLDWWTLLRSYAILTVSSSPLLLNPSLAVMRHMASSKSLLTSPERNPLLGWAVKKTMYAQFCAGATATEIQGTSQRLRAMGYKGSMFNYAREVVLGIDQKDVNIEVAKGRALKQVEDWRDAVLKTIEMGNTGDFVAVKFTGAGNLALENLAANLPPPPSIEQAMTAMCELAKQRGVRITFDAEQYALQPGIDSWTMLFQRRYNDHSICPPGKAVVYGTYQSYLKSAPATLSVHLALAQKDGFTLGVKLVRGAYLGTDPRSLIWDTKSDTDKAYDTLAEALIRRKYNDMVVSPAEASKEFPEVCVVLASHNRESMLKAQYIRTEQAQVGEKRIDLVYAQLMGMADEVSCELLQKAAQAGEKDDVPAVLKYVTWGTTGECMKYLLRRAEENRDAVTRTKAGQLALGKEIRRRFGAMIGLT</sequence>
<dbReference type="EC" id="1.5.5.2" evidence="2 5"/>
<dbReference type="Pfam" id="PF01619">
    <property type="entry name" value="Pro_dh"/>
    <property type="match status" value="1"/>
</dbReference>
<dbReference type="RefSeq" id="XP_018190007.1">
    <property type="nucleotide sequence ID" value="XM_018337024.1"/>
</dbReference>
<dbReference type="AlphaFoldDB" id="A0A165I6F0"/>
<dbReference type="GO" id="GO:0004657">
    <property type="term" value="F:proline dehydrogenase activity"/>
    <property type="evidence" value="ECO:0007669"/>
    <property type="project" value="UniProtKB-EC"/>
</dbReference>
<dbReference type="PANTHER" id="PTHR13914:SF30">
    <property type="entry name" value="PROLINE DEHYDROGENASE"/>
    <property type="match status" value="1"/>
</dbReference>
<dbReference type="InterPro" id="IPR015659">
    <property type="entry name" value="Proline_oxidase"/>
</dbReference>
<dbReference type="InterPro" id="IPR002872">
    <property type="entry name" value="Proline_DH_dom"/>
</dbReference>
<feature type="region of interest" description="Disordered" evidence="6">
    <location>
        <begin position="23"/>
        <end position="51"/>
    </location>
</feature>
<dbReference type="OrthoDB" id="5464at2759"/>
<dbReference type="GO" id="GO:0005739">
    <property type="term" value="C:mitochondrion"/>
    <property type="evidence" value="ECO:0007669"/>
    <property type="project" value="TreeGrafter"/>
</dbReference>
<dbReference type="InterPro" id="IPR029041">
    <property type="entry name" value="FAD-linked_oxidoreductase-like"/>
</dbReference>
<name>A0A165I6F0_XYLHT</name>
<evidence type="ECO:0000256" key="2">
    <source>
        <dbReference type="ARBA" id="ARBA00012695"/>
    </source>
</evidence>
<feature type="domain" description="Proline dehydrogenase" evidence="7">
    <location>
        <begin position="135"/>
        <end position="459"/>
    </location>
</feature>
<evidence type="ECO:0000313" key="8">
    <source>
        <dbReference type="EMBL" id="KZF24452.1"/>
    </source>
</evidence>
<keyword evidence="5" id="KW-0274">FAD</keyword>